<comment type="similarity">
    <text evidence="2">Belongs to the adaptor complexes large subunit family.</text>
</comment>
<feature type="domain" description="Clathrin/coatomer adaptor adaptin-like N-terminal" evidence="8">
    <location>
        <begin position="23"/>
        <end position="603"/>
    </location>
</feature>
<dbReference type="Gene3D" id="1.25.10.10">
    <property type="entry name" value="Leucine-rich Repeat Variant"/>
    <property type="match status" value="1"/>
</dbReference>
<evidence type="ECO:0000256" key="6">
    <source>
        <dbReference type="ARBA" id="ARBA00023136"/>
    </source>
</evidence>
<dbReference type="GO" id="GO:0030123">
    <property type="term" value="C:AP-3 adaptor complex"/>
    <property type="evidence" value="ECO:0007669"/>
    <property type="project" value="InterPro"/>
</dbReference>
<dbReference type="InterPro" id="IPR002553">
    <property type="entry name" value="Clathrin/coatomer_adapt-like_N"/>
</dbReference>
<dbReference type="AlphaFoldDB" id="A0A1Z5K971"/>
<feature type="compositionally biased region" description="Acidic residues" evidence="7">
    <location>
        <begin position="621"/>
        <end position="631"/>
    </location>
</feature>
<feature type="region of interest" description="Disordered" evidence="7">
    <location>
        <begin position="900"/>
        <end position="937"/>
    </location>
</feature>
<comment type="caution">
    <text evidence="9">The sequence shown here is derived from an EMBL/GenBank/DDBJ whole genome shotgun (WGS) entry which is preliminary data.</text>
</comment>
<keyword evidence="10" id="KW-1185">Reference proteome</keyword>
<dbReference type="InterPro" id="IPR011989">
    <property type="entry name" value="ARM-like"/>
</dbReference>
<feature type="compositionally biased region" description="Polar residues" evidence="7">
    <location>
        <begin position="748"/>
        <end position="765"/>
    </location>
</feature>
<name>A0A1Z5K971_FISSO</name>
<reference evidence="9 10" key="1">
    <citation type="journal article" date="2015" name="Plant Cell">
        <title>Oil accumulation by the oleaginous diatom Fistulifera solaris as revealed by the genome and transcriptome.</title>
        <authorList>
            <person name="Tanaka T."/>
            <person name="Maeda Y."/>
            <person name="Veluchamy A."/>
            <person name="Tanaka M."/>
            <person name="Abida H."/>
            <person name="Marechal E."/>
            <person name="Bowler C."/>
            <person name="Muto M."/>
            <person name="Sunaga Y."/>
            <person name="Tanaka M."/>
            <person name="Yoshino T."/>
            <person name="Taniguchi T."/>
            <person name="Fukuda Y."/>
            <person name="Nemoto M."/>
            <person name="Matsumoto M."/>
            <person name="Wong P.S."/>
            <person name="Aburatani S."/>
            <person name="Fujibuchi W."/>
        </authorList>
    </citation>
    <scope>NUCLEOTIDE SEQUENCE [LARGE SCALE GENOMIC DNA]</scope>
    <source>
        <strain evidence="9 10">JPCC DA0580</strain>
    </source>
</reference>
<feature type="compositionally biased region" description="Polar residues" evidence="7">
    <location>
        <begin position="838"/>
        <end position="847"/>
    </location>
</feature>
<dbReference type="EMBL" id="BDSP01000191">
    <property type="protein sequence ID" value="GAX22819.1"/>
    <property type="molecule type" value="Genomic_DNA"/>
</dbReference>
<organism evidence="9 10">
    <name type="scientific">Fistulifera solaris</name>
    <name type="common">Oleaginous diatom</name>
    <dbReference type="NCBI Taxonomy" id="1519565"/>
    <lineage>
        <taxon>Eukaryota</taxon>
        <taxon>Sar</taxon>
        <taxon>Stramenopiles</taxon>
        <taxon>Ochrophyta</taxon>
        <taxon>Bacillariophyta</taxon>
        <taxon>Bacillariophyceae</taxon>
        <taxon>Bacillariophycidae</taxon>
        <taxon>Naviculales</taxon>
        <taxon>Naviculaceae</taxon>
        <taxon>Fistulifera</taxon>
    </lineage>
</organism>
<evidence type="ECO:0000256" key="2">
    <source>
        <dbReference type="ARBA" id="ARBA00006613"/>
    </source>
</evidence>
<keyword evidence="5" id="KW-0653">Protein transport</keyword>
<feature type="compositionally biased region" description="Basic residues" evidence="7">
    <location>
        <begin position="919"/>
        <end position="930"/>
    </location>
</feature>
<dbReference type="PANTHER" id="PTHR22781">
    <property type="entry name" value="DELTA ADAPTIN-RELATED"/>
    <property type="match status" value="1"/>
</dbReference>
<dbReference type="InterPro" id="IPR017105">
    <property type="entry name" value="AP3_complex_dsu"/>
</dbReference>
<dbReference type="OrthoDB" id="10264595at2759"/>
<evidence type="ECO:0000256" key="1">
    <source>
        <dbReference type="ARBA" id="ARBA00004308"/>
    </source>
</evidence>
<evidence type="ECO:0000256" key="4">
    <source>
        <dbReference type="ARBA" id="ARBA00022737"/>
    </source>
</evidence>
<dbReference type="InParanoid" id="A0A1Z5K971"/>
<dbReference type="Pfam" id="PF01602">
    <property type="entry name" value="Adaptin_N"/>
    <property type="match status" value="1"/>
</dbReference>
<keyword evidence="6" id="KW-0472">Membrane</keyword>
<evidence type="ECO:0000256" key="3">
    <source>
        <dbReference type="ARBA" id="ARBA00022448"/>
    </source>
</evidence>
<gene>
    <name evidence="9" type="ORF">FisN_24Lh101</name>
</gene>
<comment type="subcellular location">
    <subcellularLocation>
        <location evidence="1">Endomembrane system</location>
    </subcellularLocation>
</comment>
<dbReference type="GO" id="GO:0006896">
    <property type="term" value="P:Golgi to vacuole transport"/>
    <property type="evidence" value="ECO:0007669"/>
    <property type="project" value="TreeGrafter"/>
</dbReference>
<dbReference type="PANTHER" id="PTHR22781:SF12">
    <property type="entry name" value="AP-3 COMPLEX SUBUNIT DELTA-1"/>
    <property type="match status" value="1"/>
</dbReference>
<dbReference type="SUPFAM" id="SSF48371">
    <property type="entry name" value="ARM repeat"/>
    <property type="match status" value="1"/>
</dbReference>
<keyword evidence="3" id="KW-0813">Transport</keyword>
<evidence type="ECO:0000313" key="10">
    <source>
        <dbReference type="Proteomes" id="UP000198406"/>
    </source>
</evidence>
<evidence type="ECO:0000256" key="7">
    <source>
        <dbReference type="SAM" id="MobiDB-lite"/>
    </source>
</evidence>
<keyword evidence="4" id="KW-0677">Repeat</keyword>
<dbReference type="GO" id="GO:0006623">
    <property type="term" value="P:protein targeting to vacuole"/>
    <property type="evidence" value="ECO:0007669"/>
    <property type="project" value="TreeGrafter"/>
</dbReference>
<dbReference type="GO" id="GO:0010008">
    <property type="term" value="C:endosome membrane"/>
    <property type="evidence" value="ECO:0007669"/>
    <property type="project" value="TreeGrafter"/>
</dbReference>
<proteinExistence type="inferred from homology"/>
<sequence>MFEKTLTDVVKGIRASKRDTALYISQCIAEIKSEINSSDMHVKANALQKLTFLQMMGYSMNWASFPSIEVMSSPRFAHKRIGYLAASQGFTQDTDVILLTTNLLKKELRGAVGVGMHGVYEAGLAVNCISNIVTEELAKDLLPEITHLTKHSHPYLRKKAILCLFKVFVKYPQGLRLTFEHIQKSLQDSDPSVVSCAVNVITELSDKNPRNYLHLAPAFFDLLTNSSNNWMLIKVVKLLGSLVPEEPRLARKLLEPLAKIVRTTQAKSLLFEAVHTITLCLPYSRKSDGTMPAIVSEIVVLCAQTLRDFVEQHDQNLKYLGLVGFASLMQSHPKVLSAPDYRPLILACLSDQDVTIRSRALELLKGMASRKNLIELVAQLVKHVELASGSYKQDLVEKIVEMCSSDKYALLADFEWYLDILFKIGHMRGIEKHGDLLRAQIMDVALRVLPVRPFAVKRSIEILMEGDGNVSDDPHGDNGRGKRIIPDILPALAWIVGEYSDCIADVLQQEDLAVFFNDESAGSYHSIIQVFSCPLQLQKYVHSTQKVFIQASMKVFAAASADTTIQNKELDACVRSLEEGLSVFIQSTDVEVMERAFTALETLKGLGIKSRVSSGAPALTEVDDDSDDDDLLGMSKSAPGATLAKGSQNDSLGTLIRDSSSYLSYILKAAPMKPIGSKVQRKKHESLGLPEKIDLAVFEKMINAEVDYRAQTKLSPESVCFTQQTPILSDSRWAAPASLEPVIVPSPGNVSDGQSSFQKATNNIPSAAPPRQRQGDPFYLDSAPSTGGEQLHQDNAFGAIQLGDSDDDSANEKKARKKKAKKERKEAQLDPLAYFDAPTSSTLGPSKTSVEIYTSDDEENDETFAANRKHGTGKEFASLAQIDLTTPLRDDEVMPERKHHVVADRQNVADQTTSAKSTKDKKKKDKKTKKEKTSSRETKYAVGDLLNLGISFDSRNEVHASAQPSDTLTSASHPINTAFDDLLEISSNTMHVLPTQLGNQVPSMVSSPSHNWQTNETRTWMRATVKPPTSSSIDWSAVIIKYLVEQSPDGLLVIMMLENQSLSPLSDVVVVMKGQQPATLGNVVPGSHSEFKMGPLPGPPLDESQEIKGHLQTQNENVSVKIVLPSFFHCGPEPGVTLENVAAELASSGWTKHTCRIPHSGALPPSLLRAALVDALRAFVVDGNDPLTCTLACRSSSGARVRVLVKIKESSLKLDIKATSGALGESLAADLKRLAL</sequence>
<dbReference type="InterPro" id="IPR016024">
    <property type="entry name" value="ARM-type_fold"/>
</dbReference>
<accession>A0A1Z5K971</accession>
<protein>
    <submittedName>
        <fullName evidence="9">AP-3 complex subunit delta</fullName>
    </submittedName>
</protein>
<evidence type="ECO:0000313" key="9">
    <source>
        <dbReference type="EMBL" id="GAX22819.1"/>
    </source>
</evidence>
<feature type="region of interest" description="Disordered" evidence="7">
    <location>
        <begin position="744"/>
        <end position="847"/>
    </location>
</feature>
<evidence type="ECO:0000256" key="5">
    <source>
        <dbReference type="ARBA" id="ARBA00022927"/>
    </source>
</evidence>
<evidence type="ECO:0000259" key="8">
    <source>
        <dbReference type="Pfam" id="PF01602"/>
    </source>
</evidence>
<dbReference type="Proteomes" id="UP000198406">
    <property type="component" value="Unassembled WGS sequence"/>
</dbReference>
<feature type="region of interest" description="Disordered" evidence="7">
    <location>
        <begin position="618"/>
        <end position="645"/>
    </location>
</feature>